<organism evidence="5 6">
    <name type="scientific">Pandoravirus inopinatum</name>
    <dbReference type="NCBI Taxonomy" id="1605721"/>
    <lineage>
        <taxon>Viruses</taxon>
        <taxon>Pandoravirus</taxon>
    </lineage>
</organism>
<evidence type="ECO:0000256" key="1">
    <source>
        <dbReference type="ARBA" id="ARBA00022786"/>
    </source>
</evidence>
<keyword evidence="1" id="KW-0833">Ubl conjugation pathway</keyword>
<dbReference type="PANTHER" id="PTHR14499">
    <property type="entry name" value="POTASSIUM CHANNEL TETRAMERIZATION DOMAIN-CONTAINING"/>
    <property type="match status" value="1"/>
</dbReference>
<dbReference type="GO" id="GO:0051260">
    <property type="term" value="P:protein homooligomerization"/>
    <property type="evidence" value="ECO:0007669"/>
    <property type="project" value="InterPro"/>
</dbReference>
<dbReference type="Pfam" id="PF02214">
    <property type="entry name" value="BTB_2"/>
    <property type="match status" value="1"/>
</dbReference>
<sequence>MDTVASETTMDQHIDAKEPGQDKEEIEVNITSHAHEHEKGGIPTDAPAESRLIALNVGGKRMVTSRATFAAAPAGSLLARMFGPDADPLWTPPRLADGSYFMDLNPRHFAVVLDVLRHGPAMLYPLSPADRGAVTLVADYLGLDLATSCFASDVLRYRAMAVPESERLMILGVSPSAFWTDRLDLCDWSASSVKATYVSAIGSWTLAEARDVLSSAMGIPGDRMVAHVCLQRRNETVRPSARLPMDSTTVRLIDVHGLERRALVLIVHHEAFLADVGALPMATVRSRPSALAPLRPASGCKSLSEMMVQPPDGPVLVFVRCFERARKSLSKARPVLVSAHDAIAVAVPAMCALLELSSDQHVHLFEEVSAFMVVPVDPTSTFADADIAYGDILWLEAVPVSRSAAAPRSVDRALIDRFACDRA</sequence>
<dbReference type="PANTHER" id="PTHR14499:SF136">
    <property type="entry name" value="GH08630P"/>
    <property type="match status" value="1"/>
</dbReference>
<dbReference type="Pfam" id="PF12436">
    <property type="entry name" value="USP7_ICP0_bdg"/>
    <property type="match status" value="1"/>
</dbReference>
<evidence type="ECO:0000256" key="2">
    <source>
        <dbReference type="SAM" id="MobiDB-lite"/>
    </source>
</evidence>
<reference evidence="5 6" key="1">
    <citation type="journal article" date="2015" name="Parasitol. Res.">
        <title>Viruses in close associations with free-living amoebae.</title>
        <authorList>
            <person name="Scheid P."/>
        </authorList>
    </citation>
    <scope>NUCLEOTIDE SEQUENCE [LARGE SCALE GENOMIC DNA]</scope>
    <source>
        <strain evidence="5">KlaHel</strain>
    </source>
</reference>
<dbReference type="GeneID" id="23462786"/>
<dbReference type="GO" id="GO:0140096">
    <property type="term" value="F:catalytic activity, acting on a protein"/>
    <property type="evidence" value="ECO:0007669"/>
    <property type="project" value="UniProtKB-ARBA"/>
</dbReference>
<dbReference type="SUPFAM" id="SSF54695">
    <property type="entry name" value="POZ domain"/>
    <property type="match status" value="1"/>
</dbReference>
<evidence type="ECO:0000259" key="3">
    <source>
        <dbReference type="Pfam" id="PF02214"/>
    </source>
</evidence>
<dbReference type="CDD" id="cd18316">
    <property type="entry name" value="BTB_POZ_KCTD-like"/>
    <property type="match status" value="1"/>
</dbReference>
<feature type="compositionally biased region" description="Basic and acidic residues" evidence="2">
    <location>
        <begin position="10"/>
        <end position="23"/>
    </location>
</feature>
<feature type="region of interest" description="Disordered" evidence="2">
    <location>
        <begin position="1"/>
        <end position="23"/>
    </location>
</feature>
<dbReference type="Gene3D" id="3.30.710.10">
    <property type="entry name" value="Potassium Channel Kv1.1, Chain A"/>
    <property type="match status" value="1"/>
</dbReference>
<evidence type="ECO:0000259" key="4">
    <source>
        <dbReference type="Pfam" id="PF12436"/>
    </source>
</evidence>
<dbReference type="InterPro" id="IPR003131">
    <property type="entry name" value="T1-type_BTB"/>
</dbReference>
<dbReference type="RefSeq" id="YP_009120104.1">
    <property type="nucleotide sequence ID" value="NC_026440.1"/>
</dbReference>
<dbReference type="KEGG" id="vg:23462786"/>
<accession>A0A0B5J2S1</accession>
<feature type="domain" description="Potassium channel tetramerisation-type BTB" evidence="3">
    <location>
        <begin position="53"/>
        <end position="123"/>
    </location>
</feature>
<dbReference type="Proteomes" id="UP000202511">
    <property type="component" value="Segment"/>
</dbReference>
<dbReference type="Gene3D" id="3.10.20.90">
    <property type="entry name" value="Phosphatidylinositol 3-kinase Catalytic Subunit, Chain A, domain 1"/>
    <property type="match status" value="1"/>
</dbReference>
<feature type="domain" description="Ubiquitin carboxyl-terminal hydrolase 7 ICP0-binding" evidence="4">
    <location>
        <begin position="229"/>
        <end position="396"/>
    </location>
</feature>
<evidence type="ECO:0000313" key="6">
    <source>
        <dbReference type="Proteomes" id="UP000202511"/>
    </source>
</evidence>
<dbReference type="InterPro" id="IPR024729">
    <property type="entry name" value="USP7_ICP0-binding_dom"/>
</dbReference>
<dbReference type="EMBL" id="KP136319">
    <property type="protein sequence ID" value="AJF97869.1"/>
    <property type="molecule type" value="Genomic_DNA"/>
</dbReference>
<name>A0A0B5J2S1_9VIRU</name>
<evidence type="ECO:0000313" key="5">
    <source>
        <dbReference type="EMBL" id="AJF97869.1"/>
    </source>
</evidence>
<dbReference type="InterPro" id="IPR011333">
    <property type="entry name" value="SKP1/BTB/POZ_sf"/>
</dbReference>
<proteinExistence type="predicted"/>
<protein>
    <submittedName>
        <fullName evidence="5">BTB/POZ domain protein</fullName>
    </submittedName>
</protein>